<feature type="transmembrane region" description="Helical" evidence="3">
    <location>
        <begin position="6"/>
        <end position="23"/>
    </location>
</feature>
<protein>
    <submittedName>
        <fullName evidence="4">Uncharacterized protein</fullName>
    </submittedName>
</protein>
<evidence type="ECO:0000313" key="5">
    <source>
        <dbReference type="Proteomes" id="UP001165135"/>
    </source>
</evidence>
<evidence type="ECO:0000256" key="3">
    <source>
        <dbReference type="SAM" id="Phobius"/>
    </source>
</evidence>
<keyword evidence="3" id="KW-0472">Membrane</keyword>
<dbReference type="Proteomes" id="UP001165135">
    <property type="component" value="Unassembled WGS sequence"/>
</dbReference>
<evidence type="ECO:0000313" key="4">
    <source>
        <dbReference type="EMBL" id="GLY74326.1"/>
    </source>
</evidence>
<sequence length="207" mass="23047">MSSAVLYLAIVAVWGVVLVPMWLRRDGDGIGRLLHRRTDSEALASDDLAYEEPEAEQGVPETDAPSTHEAAAAPEAPVAHETRRRRVTRGAVIARRRRRTLGLSLLTLTAIVVAASHAAPWWFTIPPVLLLAGHLSLLRVAVRMDQVRRQEMRRRAAAARAAAARRAREEEQEREAEAARTAEVIELPAWAHEEVYDQYTDRRAVGD</sequence>
<keyword evidence="3" id="KW-1133">Transmembrane helix</keyword>
<evidence type="ECO:0000256" key="2">
    <source>
        <dbReference type="SAM" id="MobiDB-lite"/>
    </source>
</evidence>
<keyword evidence="3" id="KW-0812">Transmembrane</keyword>
<evidence type="ECO:0000256" key="1">
    <source>
        <dbReference type="SAM" id="Coils"/>
    </source>
</evidence>
<keyword evidence="1" id="KW-0175">Coiled coil</keyword>
<proteinExistence type="predicted"/>
<name>A0A9W6RE19_9ACTN</name>
<dbReference type="RefSeq" id="WP_285620112.1">
    <property type="nucleotide sequence ID" value="NZ_BSTJ01000003.1"/>
</dbReference>
<feature type="transmembrane region" description="Helical" evidence="3">
    <location>
        <begin position="101"/>
        <end position="119"/>
    </location>
</feature>
<feature type="coiled-coil region" evidence="1">
    <location>
        <begin position="153"/>
        <end position="180"/>
    </location>
</feature>
<dbReference type="EMBL" id="BSTJ01000003">
    <property type="protein sequence ID" value="GLY74326.1"/>
    <property type="molecule type" value="Genomic_DNA"/>
</dbReference>
<organism evidence="4 5">
    <name type="scientific">Actinoallomurus iriomotensis</name>
    <dbReference type="NCBI Taxonomy" id="478107"/>
    <lineage>
        <taxon>Bacteria</taxon>
        <taxon>Bacillati</taxon>
        <taxon>Actinomycetota</taxon>
        <taxon>Actinomycetes</taxon>
        <taxon>Streptosporangiales</taxon>
        <taxon>Thermomonosporaceae</taxon>
        <taxon>Actinoallomurus</taxon>
    </lineage>
</organism>
<feature type="compositionally biased region" description="Low complexity" evidence="2">
    <location>
        <begin position="64"/>
        <end position="79"/>
    </location>
</feature>
<gene>
    <name evidence="4" type="ORF">Airi01_025930</name>
</gene>
<reference evidence="4" key="1">
    <citation type="submission" date="2023-03" db="EMBL/GenBank/DDBJ databases">
        <title>Actinoallomurus iriomotensis NBRC 103681.</title>
        <authorList>
            <person name="Ichikawa N."/>
            <person name="Sato H."/>
            <person name="Tonouchi N."/>
        </authorList>
    </citation>
    <scope>NUCLEOTIDE SEQUENCE</scope>
    <source>
        <strain evidence="4">NBRC 103681</strain>
    </source>
</reference>
<feature type="region of interest" description="Disordered" evidence="2">
    <location>
        <begin position="45"/>
        <end position="84"/>
    </location>
</feature>
<accession>A0A9W6RE19</accession>
<comment type="caution">
    <text evidence="4">The sequence shown here is derived from an EMBL/GenBank/DDBJ whole genome shotgun (WGS) entry which is preliminary data.</text>
</comment>
<dbReference type="AlphaFoldDB" id="A0A9W6RE19"/>